<evidence type="ECO:0000256" key="2">
    <source>
        <dbReference type="ARBA" id="ARBA00008749"/>
    </source>
</evidence>
<dbReference type="InterPro" id="IPR012348">
    <property type="entry name" value="RNR-like"/>
</dbReference>
<dbReference type="GO" id="GO:0045300">
    <property type="term" value="F:stearoyl-[ACP] desaturase activity"/>
    <property type="evidence" value="ECO:0007669"/>
    <property type="project" value="InterPro"/>
</dbReference>
<evidence type="ECO:0000313" key="13">
    <source>
        <dbReference type="Proteomes" id="UP000264071"/>
    </source>
</evidence>
<feature type="binding site" evidence="11">
    <location>
        <position position="79"/>
    </location>
    <ligand>
        <name>Fe cation</name>
        <dbReference type="ChEBI" id="CHEBI:24875"/>
        <label>1</label>
    </ligand>
</feature>
<keyword evidence="5 11" id="KW-0479">Metal-binding</keyword>
<dbReference type="Pfam" id="PF03405">
    <property type="entry name" value="FA_desaturase_2"/>
    <property type="match status" value="1"/>
</dbReference>
<dbReference type="AlphaFoldDB" id="A0A3D4VFJ1"/>
<evidence type="ECO:0000256" key="10">
    <source>
        <dbReference type="ARBA" id="ARBA00023160"/>
    </source>
</evidence>
<evidence type="ECO:0000256" key="7">
    <source>
        <dbReference type="ARBA" id="ARBA00023002"/>
    </source>
</evidence>
<keyword evidence="7" id="KW-0560">Oxidoreductase</keyword>
<comment type="subunit">
    <text evidence="3">Homodimer.</text>
</comment>
<name>A0A3D4VFJ1_9BACT</name>
<evidence type="ECO:0000256" key="4">
    <source>
        <dbReference type="ARBA" id="ARBA00022516"/>
    </source>
</evidence>
<dbReference type="PANTHER" id="PTHR31155">
    <property type="entry name" value="ACYL- ACYL-CARRIER-PROTEIN DESATURASE-RELATED"/>
    <property type="match status" value="1"/>
</dbReference>
<dbReference type="PIRSF" id="PIRSF000346">
    <property type="entry name" value="Dlt9_acylACP_des"/>
    <property type="match status" value="1"/>
</dbReference>
<feature type="binding site" evidence="11">
    <location>
        <position position="195"/>
    </location>
    <ligand>
        <name>Fe cation</name>
        <dbReference type="ChEBI" id="CHEBI:24875"/>
        <label>1</label>
    </ligand>
</feature>
<comment type="cofactor">
    <cofactor evidence="11">
        <name>Fe cation</name>
        <dbReference type="ChEBI" id="CHEBI:24875"/>
    </cofactor>
    <text evidence="11">Binds 2 iron ions per subunit.</text>
</comment>
<comment type="cofactor">
    <cofactor evidence="1">
        <name>Fe(2+)</name>
        <dbReference type="ChEBI" id="CHEBI:29033"/>
    </cofactor>
</comment>
<dbReference type="InterPro" id="IPR009078">
    <property type="entry name" value="Ferritin-like_SF"/>
</dbReference>
<feature type="binding site" evidence="11">
    <location>
        <position position="110"/>
    </location>
    <ligand>
        <name>Fe cation</name>
        <dbReference type="ChEBI" id="CHEBI:24875"/>
        <label>1</label>
    </ligand>
</feature>
<evidence type="ECO:0000256" key="3">
    <source>
        <dbReference type="ARBA" id="ARBA00011738"/>
    </source>
</evidence>
<feature type="binding site" evidence="11">
    <location>
        <position position="198"/>
    </location>
    <ligand>
        <name>Fe cation</name>
        <dbReference type="ChEBI" id="CHEBI:24875"/>
        <label>2</label>
    </ligand>
</feature>
<evidence type="ECO:0000313" key="12">
    <source>
        <dbReference type="EMBL" id="HCT59117.1"/>
    </source>
</evidence>
<dbReference type="PANTHER" id="PTHR31155:SF9">
    <property type="entry name" value="STEAROYL-[ACYL-CARRIER-PROTEIN] 9-DESATURASE 7, CHLOROPLASTIC"/>
    <property type="match status" value="1"/>
</dbReference>
<accession>A0A3D4VFJ1</accession>
<protein>
    <submittedName>
        <fullName evidence="12">Acyl-ACP desaturase</fullName>
    </submittedName>
</protein>
<reference evidence="12 13" key="1">
    <citation type="journal article" date="2018" name="Nat. Biotechnol.">
        <title>A standardized bacterial taxonomy based on genome phylogeny substantially revises the tree of life.</title>
        <authorList>
            <person name="Parks D.H."/>
            <person name="Chuvochina M."/>
            <person name="Waite D.W."/>
            <person name="Rinke C."/>
            <person name="Skarshewski A."/>
            <person name="Chaumeil P.A."/>
            <person name="Hugenholtz P."/>
        </authorList>
    </citation>
    <scope>NUCLEOTIDE SEQUENCE [LARGE SCALE GENOMIC DNA]</scope>
    <source>
        <strain evidence="12">UBA8844</strain>
    </source>
</reference>
<dbReference type="SUPFAM" id="SSF47240">
    <property type="entry name" value="Ferritin-like"/>
    <property type="match status" value="1"/>
</dbReference>
<keyword evidence="8 11" id="KW-0408">Iron</keyword>
<feature type="binding site" evidence="11">
    <location>
        <position position="110"/>
    </location>
    <ligand>
        <name>Fe cation</name>
        <dbReference type="ChEBI" id="CHEBI:24875"/>
        <label>2</label>
    </ligand>
</feature>
<keyword evidence="6" id="KW-0276">Fatty acid metabolism</keyword>
<keyword evidence="10" id="KW-0275">Fatty acid biosynthesis</keyword>
<comment type="caution">
    <text evidence="12">The sequence shown here is derived from an EMBL/GenBank/DDBJ whole genome shotgun (WGS) entry which is preliminary data.</text>
</comment>
<dbReference type="GO" id="GO:0006633">
    <property type="term" value="P:fatty acid biosynthetic process"/>
    <property type="evidence" value="ECO:0007669"/>
    <property type="project" value="UniProtKB-KW"/>
</dbReference>
<dbReference type="CDD" id="cd01050">
    <property type="entry name" value="Acyl_ACP_Desat"/>
    <property type="match status" value="1"/>
</dbReference>
<dbReference type="GO" id="GO:0046872">
    <property type="term" value="F:metal ion binding"/>
    <property type="evidence" value="ECO:0007669"/>
    <property type="project" value="UniProtKB-KW"/>
</dbReference>
<evidence type="ECO:0000256" key="1">
    <source>
        <dbReference type="ARBA" id="ARBA00001954"/>
    </source>
</evidence>
<gene>
    <name evidence="12" type="ORF">DGD08_18095</name>
</gene>
<dbReference type="InterPro" id="IPR005067">
    <property type="entry name" value="Fatty_acid_desaturase-2"/>
</dbReference>
<dbReference type="OMA" id="NRHSMLH"/>
<evidence type="ECO:0000256" key="11">
    <source>
        <dbReference type="PIRSR" id="PIRSR000346-1"/>
    </source>
</evidence>
<comment type="similarity">
    <text evidence="2">Belongs to the fatty acid desaturase type 2 family.</text>
</comment>
<evidence type="ECO:0000256" key="9">
    <source>
        <dbReference type="ARBA" id="ARBA00023098"/>
    </source>
</evidence>
<keyword evidence="9" id="KW-0443">Lipid metabolism</keyword>
<feature type="binding site" evidence="11">
    <location>
        <position position="195"/>
    </location>
    <ligand>
        <name>Fe cation</name>
        <dbReference type="ChEBI" id="CHEBI:24875"/>
        <label>2</label>
    </ligand>
</feature>
<keyword evidence="4" id="KW-0444">Lipid biosynthesis</keyword>
<dbReference type="Gene3D" id="1.10.620.20">
    <property type="entry name" value="Ribonucleotide Reductase, subunit A"/>
    <property type="match status" value="1"/>
</dbReference>
<feature type="binding site" evidence="11">
    <location>
        <position position="163"/>
    </location>
    <ligand>
        <name>Fe cation</name>
        <dbReference type="ChEBI" id="CHEBI:24875"/>
        <label>2</label>
    </ligand>
</feature>
<dbReference type="Proteomes" id="UP000264071">
    <property type="component" value="Unassembled WGS sequence"/>
</dbReference>
<proteinExistence type="inferred from homology"/>
<evidence type="ECO:0000256" key="8">
    <source>
        <dbReference type="ARBA" id="ARBA00023004"/>
    </source>
</evidence>
<feature type="binding site" evidence="11">
    <location>
        <position position="113"/>
    </location>
    <ligand>
        <name>Fe cation</name>
        <dbReference type="ChEBI" id="CHEBI:24875"/>
        <label>1</label>
    </ligand>
</feature>
<sequence length="322" mass="37257">MHLPDSEILAKVEVLADLEKDVEQLMEAHEAKRILWFPSEILAPEPDTDPDLHVKGLRERARGISMPSRVAICLNTLTEEGLPHFHRLLATYLGGDTFWAKWNNLWTAEEDRHGAILHDYTRDSQLLDNPTFERMQFEYLKAGFEPSWDKDPYRVFVYTSLQERATQVSHANTGKLAGEYEPLIGTVLSNVAKEEARHYVFYREIFKRVLDRDPNRALESAALIMPSIDMPGINMPHFRDMADVIRRAGIYGPREYIKIVEDLIKFWTIDKIDGLNEAGRKAQEKIMSINARLERVADMMETRSRAKTFQFQVAFAREFAMD</sequence>
<evidence type="ECO:0000256" key="5">
    <source>
        <dbReference type="ARBA" id="ARBA00022723"/>
    </source>
</evidence>
<organism evidence="12 13">
    <name type="scientific">Gemmatimonas aurantiaca</name>
    <dbReference type="NCBI Taxonomy" id="173480"/>
    <lineage>
        <taxon>Bacteria</taxon>
        <taxon>Pseudomonadati</taxon>
        <taxon>Gemmatimonadota</taxon>
        <taxon>Gemmatimonadia</taxon>
        <taxon>Gemmatimonadales</taxon>
        <taxon>Gemmatimonadaceae</taxon>
        <taxon>Gemmatimonas</taxon>
    </lineage>
</organism>
<dbReference type="EMBL" id="DPIY01000012">
    <property type="protein sequence ID" value="HCT59117.1"/>
    <property type="molecule type" value="Genomic_DNA"/>
</dbReference>
<dbReference type="GO" id="GO:0005829">
    <property type="term" value="C:cytosol"/>
    <property type="evidence" value="ECO:0007669"/>
    <property type="project" value="TreeGrafter"/>
</dbReference>
<evidence type="ECO:0000256" key="6">
    <source>
        <dbReference type="ARBA" id="ARBA00022832"/>
    </source>
</evidence>